<keyword evidence="1" id="KW-0443">Lipid metabolism</keyword>
<protein>
    <submittedName>
        <fullName evidence="5">Patatin-like protein</fullName>
    </submittedName>
</protein>
<evidence type="ECO:0000256" key="2">
    <source>
        <dbReference type="SAM" id="Phobius"/>
    </source>
</evidence>
<evidence type="ECO:0000313" key="5">
    <source>
        <dbReference type="EMBL" id="MCE4555247.1"/>
    </source>
</evidence>
<keyword evidence="6" id="KW-1185">Reference proteome</keyword>
<feature type="transmembrane region" description="Helical" evidence="2">
    <location>
        <begin position="1028"/>
        <end position="1049"/>
    </location>
</feature>
<dbReference type="RefSeq" id="WP_233372263.1">
    <property type="nucleotide sequence ID" value="NZ_JAJTWU010000004.1"/>
</dbReference>
<sequence length="1163" mass="128060">MAKPTILPAGYDAELRFGVVMYGGVSLAIYIYGVSNEIFELACATPLDGRRSPGDNDAVDSTREVYRRLSLLASDAQLVSRYAALLKGRPNRSDDVWQDVSQSSGVDASTTRFVVDVIAGTSAGGINGIFLAKALAKAQSFDSLGKLWVDEGDIGALLNDREAWNGLPAGLKPQGPPASLLSSDRMYLKLLSAFGEMVPPPGSGDGQAGSPLIEELDLYVTTTDISGAPVPLRLFDKVVYERRHKQRFHFSYPSQIKDALGSPAVGDFDFSQANHPFLAFAARCTSSFPFAFEPMTLKRMREMSPNVTGDQLKLWQGYFDGLTALGVDGRPFGDGGYLDNKPFSYVAEALSQRFGDMPAQRKLIYVEPSPEPLQPEEDARPPVPNAVQNALSALLSIPQYETIREDLNTVLKRNRRIDRVERIARLAEEDVERQSDGFARVALPDGKIPAWKDLSLDDMLTYYGPGFAPYRRLRVYAVSDWMAQQLASAFGVDCESDRGYALRAVVRAWRERLFTDNPQLDSPQLQPQRRSINAFLQEHDLDYRLRRLTFLMRRVDQMTRLIRRPDDPRSELEELLAKKLVRVFGPLDPLQPKRPDVQDAVLKQLRELKSKLRRIYRDSMATRRDWTNGSVIRPFVRADAELLREMENVLGMLLGQPPSSMAEDRQVRDMDGKWVDIPQDLEWLQSGPGNYSLQDSVMHRVQQWLHRSMSQGQRPLMLWDALCKALEATRIDDGATHSASFKPLLAQVWNLIGQPKLEVVSKPAAEGAAGTSHEAGLHVVRDKKLVAGSLEAELSHCLRLLLGEWFLNFDSFDQTRYTLYFDTGTGEPANVDVIRVSPEDATTLRAYRADQSKLAGTSLAHFGAFLDETWRRNDIMWGRLDGAERLIQSILPADSADAQVVREELIRLAHGHILTQTLKSNASVELTAWLATALKQVGGITAQDKLNRLLAELKVKPGAARDRLAAALAGLLDPDQLRLYASTQPTFDPQPPMDRTLHNAARAVTVTGRVLEGVSLSDAPSVVPAARWAARLGMVLQGAMVVAVPGTLGQRLFGHLLPMVYGFELLLLAIALLFGESGLRFAALSALGVTVLFHLVTLLLRDAARKGHTGKVVAGVLLALALLLPAAFGVLVFSEQGSAAVCGPSSSASQPKGAVGKVCGMLR</sequence>
<dbReference type="InterPro" id="IPR019894">
    <property type="entry name" value="Patatin-related_protein"/>
</dbReference>
<dbReference type="Gene3D" id="3.40.1090.10">
    <property type="entry name" value="Cytosolic phospholipase A2 catalytic domain"/>
    <property type="match status" value="1"/>
</dbReference>
<organism evidence="5 6">
    <name type="scientific">Pelomonas cellulosilytica</name>
    <dbReference type="NCBI Taxonomy" id="2906762"/>
    <lineage>
        <taxon>Bacteria</taxon>
        <taxon>Pseudomonadati</taxon>
        <taxon>Pseudomonadota</taxon>
        <taxon>Betaproteobacteria</taxon>
        <taxon>Burkholderiales</taxon>
        <taxon>Sphaerotilaceae</taxon>
        <taxon>Roseateles</taxon>
    </lineage>
</organism>
<evidence type="ECO:0000259" key="3">
    <source>
        <dbReference type="Pfam" id="PF01734"/>
    </source>
</evidence>
<gene>
    <name evidence="5" type="ORF">LXT13_12555</name>
</gene>
<dbReference type="InterPro" id="IPR024282">
    <property type="entry name" value="DUF3376"/>
</dbReference>
<evidence type="ECO:0000259" key="4">
    <source>
        <dbReference type="Pfam" id="PF11856"/>
    </source>
</evidence>
<dbReference type="Pfam" id="PF01734">
    <property type="entry name" value="Patatin"/>
    <property type="match status" value="1"/>
</dbReference>
<keyword evidence="2" id="KW-0812">Transmembrane</keyword>
<feature type="domain" description="PNPLA" evidence="3">
    <location>
        <begin position="114"/>
        <end position="345"/>
    </location>
</feature>
<keyword evidence="2" id="KW-0472">Membrane</keyword>
<feature type="domain" description="DUF3376" evidence="4">
    <location>
        <begin position="813"/>
        <end position="937"/>
    </location>
</feature>
<evidence type="ECO:0000256" key="1">
    <source>
        <dbReference type="ARBA" id="ARBA00023098"/>
    </source>
</evidence>
<feature type="transmembrane region" description="Helical" evidence="2">
    <location>
        <begin position="1112"/>
        <end position="1133"/>
    </location>
</feature>
<dbReference type="EMBL" id="JAJTWU010000004">
    <property type="protein sequence ID" value="MCE4555247.1"/>
    <property type="molecule type" value="Genomic_DNA"/>
</dbReference>
<dbReference type="InterPro" id="IPR016035">
    <property type="entry name" value="Acyl_Trfase/lysoPLipase"/>
</dbReference>
<feature type="transmembrane region" description="Helical" evidence="2">
    <location>
        <begin position="1056"/>
        <end position="1075"/>
    </location>
</feature>
<dbReference type="SUPFAM" id="SSF52151">
    <property type="entry name" value="FabD/lysophospholipase-like"/>
    <property type="match status" value="1"/>
</dbReference>
<evidence type="ECO:0000313" key="6">
    <source>
        <dbReference type="Proteomes" id="UP001200741"/>
    </source>
</evidence>
<accession>A0ABS8XU46</accession>
<feature type="transmembrane region" description="Helical" evidence="2">
    <location>
        <begin position="1081"/>
        <end position="1100"/>
    </location>
</feature>
<dbReference type="NCBIfam" id="TIGR03607">
    <property type="entry name" value="patatin-like protein"/>
    <property type="match status" value="1"/>
</dbReference>
<reference evidence="5 6" key="1">
    <citation type="submission" date="2021-12" db="EMBL/GenBank/DDBJ databases">
        <title>Genome seq of P8.</title>
        <authorList>
            <person name="Seo T."/>
        </authorList>
    </citation>
    <scope>NUCLEOTIDE SEQUENCE [LARGE SCALE GENOMIC DNA]</scope>
    <source>
        <strain evidence="5 6">P8</strain>
    </source>
</reference>
<proteinExistence type="predicted"/>
<dbReference type="Proteomes" id="UP001200741">
    <property type="component" value="Unassembled WGS sequence"/>
</dbReference>
<name>A0ABS8XU46_9BURK</name>
<comment type="caution">
    <text evidence="5">The sequence shown here is derived from an EMBL/GenBank/DDBJ whole genome shotgun (WGS) entry which is preliminary data.</text>
</comment>
<dbReference type="Pfam" id="PF11856">
    <property type="entry name" value="DUF3376"/>
    <property type="match status" value="1"/>
</dbReference>
<keyword evidence="2" id="KW-1133">Transmembrane helix</keyword>
<dbReference type="InterPro" id="IPR002641">
    <property type="entry name" value="PNPLA_dom"/>
</dbReference>